<organism evidence="2 3">
    <name type="scientific">Streptomyces badius</name>
    <dbReference type="NCBI Taxonomy" id="1941"/>
    <lineage>
        <taxon>Bacteria</taxon>
        <taxon>Bacillati</taxon>
        <taxon>Actinomycetota</taxon>
        <taxon>Actinomycetes</taxon>
        <taxon>Kitasatosporales</taxon>
        <taxon>Streptomycetaceae</taxon>
        <taxon>Streptomyces</taxon>
    </lineage>
</organism>
<feature type="compositionally biased region" description="Basic residues" evidence="1">
    <location>
        <begin position="273"/>
        <end position="282"/>
    </location>
</feature>
<proteinExistence type="predicted"/>
<comment type="caution">
    <text evidence="2">The sequence shown here is derived from an EMBL/GenBank/DDBJ whole genome shotgun (WGS) entry which is preliminary data.</text>
</comment>
<feature type="compositionally biased region" description="Basic and acidic residues" evidence="1">
    <location>
        <begin position="14"/>
        <end position="31"/>
    </location>
</feature>
<dbReference type="EMBL" id="BMSZ01000006">
    <property type="protein sequence ID" value="GGS50712.1"/>
    <property type="molecule type" value="Genomic_DNA"/>
</dbReference>
<name>A0ABQ2T413_STRBA</name>
<feature type="region of interest" description="Disordered" evidence="1">
    <location>
        <begin position="1"/>
        <end position="31"/>
    </location>
</feature>
<dbReference type="InterPro" id="IPR029058">
    <property type="entry name" value="AB_hydrolase_fold"/>
</dbReference>
<keyword evidence="3" id="KW-1185">Reference proteome</keyword>
<protein>
    <recommendedName>
        <fullName evidence="4">Esterase</fullName>
    </recommendedName>
</protein>
<dbReference type="Gene3D" id="3.40.50.1820">
    <property type="entry name" value="alpha/beta hydrolase"/>
    <property type="match status" value="1"/>
</dbReference>
<dbReference type="Proteomes" id="UP000659767">
    <property type="component" value="Unassembled WGS sequence"/>
</dbReference>
<dbReference type="SUPFAM" id="SSF53474">
    <property type="entry name" value="alpha/beta-Hydrolases"/>
    <property type="match status" value="1"/>
</dbReference>
<evidence type="ECO:0000256" key="1">
    <source>
        <dbReference type="SAM" id="MobiDB-lite"/>
    </source>
</evidence>
<sequence>MDGTSPIRSGRGAEYGERGHRAPDPDLEVRVAPRPPSAAVLVLHGGRETGTEPPPPGLLNLPGTRMRPFVRAVDRAARAAGGNVRVTPVRYAHRGWNGDRADPLHDAVTALDALREEAGDDLPVVLLGHSMGARAALRAAGHPLVRAVVGLAPWCPPQDPVAQLAGRDVVLVHSDRDRLTSPRATRSLTARARRAGARTCMVTVRGGDHAMLRRATAWHRLTTGLVIGLLGSGSLPGPVGAALALPRTAAADEGTLDLDIDLGPGPGPDPGRSRARARSRAY</sequence>
<reference evidence="3" key="1">
    <citation type="journal article" date="2019" name="Int. J. Syst. Evol. Microbiol.">
        <title>The Global Catalogue of Microorganisms (GCM) 10K type strain sequencing project: providing services to taxonomists for standard genome sequencing and annotation.</title>
        <authorList>
            <consortium name="The Broad Institute Genomics Platform"/>
            <consortium name="The Broad Institute Genome Sequencing Center for Infectious Disease"/>
            <person name="Wu L."/>
            <person name="Ma J."/>
        </authorList>
    </citation>
    <scope>NUCLEOTIDE SEQUENCE [LARGE SCALE GENOMIC DNA]</scope>
    <source>
        <strain evidence="3">JCM 4350</strain>
    </source>
</reference>
<gene>
    <name evidence="2" type="ORF">GCM10010253_26340</name>
</gene>
<evidence type="ECO:0008006" key="4">
    <source>
        <dbReference type="Google" id="ProtNLM"/>
    </source>
</evidence>
<evidence type="ECO:0000313" key="3">
    <source>
        <dbReference type="Proteomes" id="UP000659767"/>
    </source>
</evidence>
<accession>A0ABQ2T413</accession>
<evidence type="ECO:0000313" key="2">
    <source>
        <dbReference type="EMBL" id="GGS50712.1"/>
    </source>
</evidence>
<feature type="region of interest" description="Disordered" evidence="1">
    <location>
        <begin position="256"/>
        <end position="282"/>
    </location>
</feature>